<protein>
    <recommendedName>
        <fullName evidence="4">Sporulation protein</fullName>
    </recommendedName>
</protein>
<dbReference type="OrthoDB" id="4722315at2"/>
<dbReference type="EMBL" id="PDOE01000003">
    <property type="protein sequence ID" value="RKL67718.1"/>
    <property type="molecule type" value="Genomic_DNA"/>
</dbReference>
<dbReference type="RefSeq" id="WP_110935120.1">
    <property type="nucleotide sequence ID" value="NZ_KZ614146.1"/>
</dbReference>
<feature type="transmembrane region" description="Helical" evidence="1">
    <location>
        <begin position="6"/>
        <end position="24"/>
    </location>
</feature>
<evidence type="ECO:0000256" key="1">
    <source>
        <dbReference type="SAM" id="Phobius"/>
    </source>
</evidence>
<dbReference type="Proteomes" id="UP000281498">
    <property type="component" value="Unassembled WGS sequence"/>
</dbReference>
<dbReference type="Pfam" id="PF07098">
    <property type="entry name" value="DUF1360"/>
    <property type="match status" value="1"/>
</dbReference>
<keyword evidence="1" id="KW-1133">Transmembrane helix</keyword>
<comment type="caution">
    <text evidence="2">The sequence shown here is derived from an EMBL/GenBank/DDBJ whole genome shotgun (WGS) entry which is preliminary data.</text>
</comment>
<keyword evidence="1" id="KW-0472">Membrane</keyword>
<evidence type="ECO:0008006" key="4">
    <source>
        <dbReference type="Google" id="ProtNLM"/>
    </source>
</evidence>
<feature type="transmembrane region" description="Helical" evidence="1">
    <location>
        <begin position="63"/>
        <end position="88"/>
    </location>
</feature>
<keyword evidence="3" id="KW-1185">Reference proteome</keyword>
<sequence>MEISWLHLVLLGLAVFRITHLVIYDKITERFRGKFLEEKEVVNEESGELEWLILAKGRGVQKFLGQLFICHWCLSIWVSFVFIGMYWIFPEITIILAFTLSIAAIAAVIDEIYVTYF</sequence>
<name>A0A3A9K887_9BACI</name>
<proteinExistence type="predicted"/>
<dbReference type="AlphaFoldDB" id="A0A3A9K887"/>
<keyword evidence="1" id="KW-0812">Transmembrane</keyword>
<reference evidence="2 3" key="1">
    <citation type="submission" date="2017-10" db="EMBL/GenBank/DDBJ databases">
        <title>Bacillus sp. nov., a halophilic bacterium isolated from a Keqin Lake.</title>
        <authorList>
            <person name="Wang H."/>
        </authorList>
    </citation>
    <scope>NUCLEOTIDE SEQUENCE [LARGE SCALE GENOMIC DNA]</scope>
    <source>
        <strain evidence="2 3">KCTC 13187</strain>
    </source>
</reference>
<gene>
    <name evidence="2" type="ORF">CR203_10250</name>
</gene>
<feature type="transmembrane region" description="Helical" evidence="1">
    <location>
        <begin position="94"/>
        <end position="116"/>
    </location>
</feature>
<organism evidence="2 3">
    <name type="scientific">Salipaludibacillus neizhouensis</name>
    <dbReference type="NCBI Taxonomy" id="885475"/>
    <lineage>
        <taxon>Bacteria</taxon>
        <taxon>Bacillati</taxon>
        <taxon>Bacillota</taxon>
        <taxon>Bacilli</taxon>
        <taxon>Bacillales</taxon>
        <taxon>Bacillaceae</taxon>
    </lineage>
</organism>
<accession>A0A3A9K887</accession>
<evidence type="ECO:0000313" key="3">
    <source>
        <dbReference type="Proteomes" id="UP000281498"/>
    </source>
</evidence>
<dbReference type="InterPro" id="IPR010773">
    <property type="entry name" value="Mycophage_PG1_Gp7"/>
</dbReference>
<evidence type="ECO:0000313" key="2">
    <source>
        <dbReference type="EMBL" id="RKL67718.1"/>
    </source>
</evidence>